<evidence type="ECO:0000313" key="3">
    <source>
        <dbReference type="Proteomes" id="UP000828390"/>
    </source>
</evidence>
<dbReference type="EMBL" id="JAIWYP010000008">
    <property type="protein sequence ID" value="KAH3786677.1"/>
    <property type="molecule type" value="Genomic_DNA"/>
</dbReference>
<name>A0A9D4EZE0_DREPO</name>
<dbReference type="AlphaFoldDB" id="A0A9D4EZE0"/>
<reference evidence="2" key="1">
    <citation type="journal article" date="2019" name="bioRxiv">
        <title>The Genome of the Zebra Mussel, Dreissena polymorpha: A Resource for Invasive Species Research.</title>
        <authorList>
            <person name="McCartney M.A."/>
            <person name="Auch B."/>
            <person name="Kono T."/>
            <person name="Mallez S."/>
            <person name="Zhang Y."/>
            <person name="Obille A."/>
            <person name="Becker A."/>
            <person name="Abrahante J.E."/>
            <person name="Garbe J."/>
            <person name="Badalamenti J.P."/>
            <person name="Herman A."/>
            <person name="Mangelson H."/>
            <person name="Liachko I."/>
            <person name="Sullivan S."/>
            <person name="Sone E.D."/>
            <person name="Koren S."/>
            <person name="Silverstein K.A.T."/>
            <person name="Beckman K.B."/>
            <person name="Gohl D.M."/>
        </authorList>
    </citation>
    <scope>NUCLEOTIDE SEQUENCE</scope>
    <source>
        <strain evidence="2">Duluth1</strain>
        <tissue evidence="2">Whole animal</tissue>
    </source>
</reference>
<keyword evidence="3" id="KW-1185">Reference proteome</keyword>
<evidence type="ECO:0000256" key="1">
    <source>
        <dbReference type="SAM" id="MobiDB-lite"/>
    </source>
</evidence>
<sequence length="91" mass="10512">MEPKYYKPDVPARRNLFSVSTDELPCLSCAPHYGHPAEDANVQRVGPERKEPVLATWILSKPYLRRLRDRPDGKRRHHLRGATKPIKEGKL</sequence>
<reference evidence="2" key="2">
    <citation type="submission" date="2020-11" db="EMBL/GenBank/DDBJ databases">
        <authorList>
            <person name="McCartney M.A."/>
            <person name="Auch B."/>
            <person name="Kono T."/>
            <person name="Mallez S."/>
            <person name="Becker A."/>
            <person name="Gohl D.M."/>
            <person name="Silverstein K.A.T."/>
            <person name="Koren S."/>
            <person name="Bechman K.B."/>
            <person name="Herman A."/>
            <person name="Abrahante J.E."/>
            <person name="Garbe J."/>
        </authorList>
    </citation>
    <scope>NUCLEOTIDE SEQUENCE</scope>
    <source>
        <strain evidence="2">Duluth1</strain>
        <tissue evidence="2">Whole animal</tissue>
    </source>
</reference>
<comment type="caution">
    <text evidence="2">The sequence shown here is derived from an EMBL/GenBank/DDBJ whole genome shotgun (WGS) entry which is preliminary data.</text>
</comment>
<dbReference type="Proteomes" id="UP000828390">
    <property type="component" value="Unassembled WGS sequence"/>
</dbReference>
<feature type="compositionally biased region" description="Basic residues" evidence="1">
    <location>
        <begin position="69"/>
        <end position="81"/>
    </location>
</feature>
<protein>
    <submittedName>
        <fullName evidence="2">Uncharacterized protein</fullName>
    </submittedName>
</protein>
<gene>
    <name evidence="2" type="ORF">DPMN_164785</name>
</gene>
<organism evidence="2 3">
    <name type="scientific">Dreissena polymorpha</name>
    <name type="common">Zebra mussel</name>
    <name type="synonym">Mytilus polymorpha</name>
    <dbReference type="NCBI Taxonomy" id="45954"/>
    <lineage>
        <taxon>Eukaryota</taxon>
        <taxon>Metazoa</taxon>
        <taxon>Spiralia</taxon>
        <taxon>Lophotrochozoa</taxon>
        <taxon>Mollusca</taxon>
        <taxon>Bivalvia</taxon>
        <taxon>Autobranchia</taxon>
        <taxon>Heteroconchia</taxon>
        <taxon>Euheterodonta</taxon>
        <taxon>Imparidentia</taxon>
        <taxon>Neoheterodontei</taxon>
        <taxon>Myida</taxon>
        <taxon>Dreissenoidea</taxon>
        <taxon>Dreissenidae</taxon>
        <taxon>Dreissena</taxon>
    </lineage>
</organism>
<accession>A0A9D4EZE0</accession>
<proteinExistence type="predicted"/>
<feature type="region of interest" description="Disordered" evidence="1">
    <location>
        <begin position="69"/>
        <end position="91"/>
    </location>
</feature>
<evidence type="ECO:0000313" key="2">
    <source>
        <dbReference type="EMBL" id="KAH3786677.1"/>
    </source>
</evidence>